<keyword evidence="3" id="KW-1185">Reference proteome</keyword>
<evidence type="ECO:0000256" key="1">
    <source>
        <dbReference type="SAM" id="Phobius"/>
    </source>
</evidence>
<dbReference type="EMBL" id="BAAAMJ010000010">
    <property type="protein sequence ID" value="GAA1905841.1"/>
    <property type="molecule type" value="Genomic_DNA"/>
</dbReference>
<dbReference type="RefSeq" id="WP_344259703.1">
    <property type="nucleotide sequence ID" value="NZ_BAAAMJ010000010.1"/>
</dbReference>
<comment type="caution">
    <text evidence="2">The sequence shown here is derived from an EMBL/GenBank/DDBJ whole genome shotgun (WGS) entry which is preliminary data.</text>
</comment>
<name>A0ABP5A890_9ACTN</name>
<accession>A0ABP5A890</accession>
<gene>
    <name evidence="2" type="ORF">GCM10009716_14690</name>
</gene>
<keyword evidence="1" id="KW-0472">Membrane</keyword>
<keyword evidence="1" id="KW-0812">Transmembrane</keyword>
<keyword evidence="1" id="KW-1133">Transmembrane helix</keyword>
<feature type="transmembrane region" description="Helical" evidence="1">
    <location>
        <begin position="21"/>
        <end position="40"/>
    </location>
</feature>
<evidence type="ECO:0000313" key="2">
    <source>
        <dbReference type="EMBL" id="GAA1905841.1"/>
    </source>
</evidence>
<sequence length="41" mass="4560">MLWSDLRDEPSEEARALRARLVRAGRLIAVAMVAAAVLLLR</sequence>
<dbReference type="Pfam" id="PF26627">
    <property type="entry name" value="MmpB"/>
    <property type="match status" value="1"/>
</dbReference>
<dbReference type="InterPro" id="IPR058070">
    <property type="entry name" value="MmpB-like"/>
</dbReference>
<dbReference type="NCBIfam" id="NF047320">
    <property type="entry name" value="morpho_MmpB"/>
    <property type="match status" value="1"/>
</dbReference>
<organism evidence="2 3">
    <name type="scientific">Streptomyces sodiiphilus</name>
    <dbReference type="NCBI Taxonomy" id="226217"/>
    <lineage>
        <taxon>Bacteria</taxon>
        <taxon>Bacillati</taxon>
        <taxon>Actinomycetota</taxon>
        <taxon>Actinomycetes</taxon>
        <taxon>Kitasatosporales</taxon>
        <taxon>Streptomycetaceae</taxon>
        <taxon>Streptomyces</taxon>
    </lineage>
</organism>
<reference evidence="3" key="1">
    <citation type="journal article" date="2019" name="Int. J. Syst. Evol. Microbiol.">
        <title>The Global Catalogue of Microorganisms (GCM) 10K type strain sequencing project: providing services to taxonomists for standard genome sequencing and annotation.</title>
        <authorList>
            <consortium name="The Broad Institute Genomics Platform"/>
            <consortium name="The Broad Institute Genome Sequencing Center for Infectious Disease"/>
            <person name="Wu L."/>
            <person name="Ma J."/>
        </authorList>
    </citation>
    <scope>NUCLEOTIDE SEQUENCE [LARGE SCALE GENOMIC DNA]</scope>
    <source>
        <strain evidence="3">JCM 13581</strain>
    </source>
</reference>
<protein>
    <submittedName>
        <fullName evidence="2">Uncharacterized protein</fullName>
    </submittedName>
</protein>
<dbReference type="Proteomes" id="UP001501303">
    <property type="component" value="Unassembled WGS sequence"/>
</dbReference>
<evidence type="ECO:0000313" key="3">
    <source>
        <dbReference type="Proteomes" id="UP001501303"/>
    </source>
</evidence>
<proteinExistence type="predicted"/>